<comment type="caution">
    <text evidence="1">The sequence shown here is derived from an EMBL/GenBank/DDBJ whole genome shotgun (WGS) entry which is preliminary data.</text>
</comment>
<sequence length="57" mass="6042">MGCRCAERRPVLAAGVQALRQGDVRTAAQSAHALGRSLGQDARDLARTLAQAARRRG</sequence>
<proteinExistence type="predicted"/>
<name>A0AA37HG34_9HYPH</name>
<gene>
    <name evidence="1" type="ORF">MPEAHAMD_5349</name>
</gene>
<evidence type="ECO:0000313" key="2">
    <source>
        <dbReference type="Proteomes" id="UP001055286"/>
    </source>
</evidence>
<organism evidence="1 2">
    <name type="scientific">Methylobacterium frigidaeris</name>
    <dbReference type="NCBI Taxonomy" id="2038277"/>
    <lineage>
        <taxon>Bacteria</taxon>
        <taxon>Pseudomonadati</taxon>
        <taxon>Pseudomonadota</taxon>
        <taxon>Alphaproteobacteria</taxon>
        <taxon>Hyphomicrobiales</taxon>
        <taxon>Methylobacteriaceae</taxon>
        <taxon>Methylobacterium</taxon>
    </lineage>
</organism>
<reference evidence="1" key="1">
    <citation type="journal article" date="2016" name="Front. Microbiol.">
        <title>Genome Sequence of the Piezophilic, Mesophilic Sulfate-Reducing Bacterium Desulfovibrio indicus J2T.</title>
        <authorList>
            <person name="Cao J."/>
            <person name="Maignien L."/>
            <person name="Shao Z."/>
            <person name="Alain K."/>
            <person name="Jebbar M."/>
        </authorList>
    </citation>
    <scope>NUCLEOTIDE SEQUENCE</scope>
    <source>
        <strain evidence="1">JCM 32048</strain>
    </source>
</reference>
<dbReference type="AlphaFoldDB" id="A0AA37HG34"/>
<dbReference type="EMBL" id="BPQJ01000035">
    <property type="protein sequence ID" value="GJD65162.1"/>
    <property type="molecule type" value="Genomic_DNA"/>
</dbReference>
<dbReference type="RefSeq" id="WP_165795828.1">
    <property type="nucleotide sequence ID" value="NZ_BPQJ01000035.1"/>
</dbReference>
<reference evidence="1" key="2">
    <citation type="submission" date="2021-08" db="EMBL/GenBank/DDBJ databases">
        <authorList>
            <person name="Tani A."/>
            <person name="Ola A."/>
            <person name="Ogura Y."/>
            <person name="Katsura K."/>
            <person name="Hayashi T."/>
        </authorList>
    </citation>
    <scope>NUCLEOTIDE SEQUENCE</scope>
    <source>
        <strain evidence="1">JCM 32048</strain>
    </source>
</reference>
<accession>A0AA37HG34</accession>
<protein>
    <submittedName>
        <fullName evidence="1">Uncharacterized protein</fullName>
    </submittedName>
</protein>
<keyword evidence="2" id="KW-1185">Reference proteome</keyword>
<dbReference type="Proteomes" id="UP001055286">
    <property type="component" value="Unassembled WGS sequence"/>
</dbReference>
<evidence type="ECO:0000313" key="1">
    <source>
        <dbReference type="EMBL" id="GJD65162.1"/>
    </source>
</evidence>